<sequence length="234" mass="25997">MINDKKVLGIIPARGGSKGVPGKNIRMLGDKPLIAWTIEEAAKSIYLDRTIVSSDDEAIIQTALKYGGDVPFKRPDHLAQDDTPGMAPILHAIEHLPEYEYIVLLQPTSPLRTYEDIDRCIECFVNDGAASAVTVTEQEKSPYWMFQLNEGKILEPVMGETKPLTRQELPKIYVLNGAVYVSSAAHLKKFESFVAGETSGCIMPKERSIDIDTVMDFKICEVLLHENSLPQSFS</sequence>
<dbReference type="EMBL" id="BMHY01000013">
    <property type="protein sequence ID" value="GGG84552.1"/>
    <property type="molecule type" value="Genomic_DNA"/>
</dbReference>
<dbReference type="Pfam" id="PF02348">
    <property type="entry name" value="CTP_transf_3"/>
    <property type="match status" value="1"/>
</dbReference>
<organism evidence="1 2">
    <name type="scientific">Paenibacillus radicis</name>
    <name type="common">ex Gao et al. 2016</name>
    <dbReference type="NCBI Taxonomy" id="1737354"/>
    <lineage>
        <taxon>Bacteria</taxon>
        <taxon>Bacillati</taxon>
        <taxon>Bacillota</taxon>
        <taxon>Bacilli</taxon>
        <taxon>Bacillales</taxon>
        <taxon>Paenibacillaceae</taxon>
        <taxon>Paenibacillus</taxon>
    </lineage>
</organism>
<name>A0A917HMN7_9BACL</name>
<dbReference type="Proteomes" id="UP000600247">
    <property type="component" value="Unassembled WGS sequence"/>
</dbReference>
<gene>
    <name evidence="1" type="ORF">GCM10010918_48000</name>
</gene>
<proteinExistence type="predicted"/>
<dbReference type="Gene3D" id="3.90.550.10">
    <property type="entry name" value="Spore Coat Polysaccharide Biosynthesis Protein SpsA, Chain A"/>
    <property type="match status" value="1"/>
</dbReference>
<dbReference type="SUPFAM" id="SSF53448">
    <property type="entry name" value="Nucleotide-diphospho-sugar transferases"/>
    <property type="match status" value="1"/>
</dbReference>
<protein>
    <recommendedName>
        <fullName evidence="3">Acylneuraminate cytidylyltransferase family protein</fullName>
    </recommendedName>
</protein>
<evidence type="ECO:0008006" key="3">
    <source>
        <dbReference type="Google" id="ProtNLM"/>
    </source>
</evidence>
<dbReference type="InterPro" id="IPR050793">
    <property type="entry name" value="CMP-NeuNAc_synthase"/>
</dbReference>
<evidence type="ECO:0000313" key="2">
    <source>
        <dbReference type="Proteomes" id="UP000600247"/>
    </source>
</evidence>
<comment type="caution">
    <text evidence="1">The sequence shown here is derived from an EMBL/GenBank/DDBJ whole genome shotgun (WGS) entry which is preliminary data.</text>
</comment>
<dbReference type="InterPro" id="IPR029044">
    <property type="entry name" value="Nucleotide-diphossugar_trans"/>
</dbReference>
<dbReference type="CDD" id="cd02513">
    <property type="entry name" value="CMP-NeuAc_Synthase"/>
    <property type="match status" value="1"/>
</dbReference>
<dbReference type="InterPro" id="IPR003329">
    <property type="entry name" value="Cytidylyl_trans"/>
</dbReference>
<reference evidence="1 2" key="1">
    <citation type="journal article" date="2014" name="Int. J. Syst. Evol. Microbiol.">
        <title>Complete genome sequence of Corynebacterium casei LMG S-19264T (=DSM 44701T), isolated from a smear-ripened cheese.</title>
        <authorList>
            <consortium name="US DOE Joint Genome Institute (JGI-PGF)"/>
            <person name="Walter F."/>
            <person name="Albersmeier A."/>
            <person name="Kalinowski J."/>
            <person name="Ruckert C."/>
        </authorList>
    </citation>
    <scope>NUCLEOTIDE SEQUENCE [LARGE SCALE GENOMIC DNA]</scope>
    <source>
        <strain evidence="1 2">CGMCC 1.15286</strain>
    </source>
</reference>
<accession>A0A917HMN7</accession>
<dbReference type="RefSeq" id="WP_188892227.1">
    <property type="nucleotide sequence ID" value="NZ_BMHY01000013.1"/>
</dbReference>
<dbReference type="AlphaFoldDB" id="A0A917HMN7"/>
<keyword evidence="2" id="KW-1185">Reference proteome</keyword>
<dbReference type="PANTHER" id="PTHR21485">
    <property type="entry name" value="HAD SUPERFAMILY MEMBERS CMAS AND KDSC"/>
    <property type="match status" value="1"/>
</dbReference>
<dbReference type="PANTHER" id="PTHR21485:SF6">
    <property type="entry name" value="N-ACYLNEURAMINATE CYTIDYLYLTRANSFERASE-RELATED"/>
    <property type="match status" value="1"/>
</dbReference>
<dbReference type="GO" id="GO:0008781">
    <property type="term" value="F:N-acylneuraminate cytidylyltransferase activity"/>
    <property type="evidence" value="ECO:0007669"/>
    <property type="project" value="TreeGrafter"/>
</dbReference>
<evidence type="ECO:0000313" key="1">
    <source>
        <dbReference type="EMBL" id="GGG84552.1"/>
    </source>
</evidence>